<dbReference type="InterPro" id="IPR053150">
    <property type="entry name" value="Teicoplanin_resist-assoc"/>
</dbReference>
<dbReference type="AlphaFoldDB" id="A0A1H4LCR4"/>
<feature type="transmembrane region" description="Helical" evidence="1">
    <location>
        <begin position="288"/>
        <end position="306"/>
    </location>
</feature>
<evidence type="ECO:0000313" key="3">
    <source>
        <dbReference type="EMBL" id="SEB68534.1"/>
    </source>
</evidence>
<name>A0A1H4LCR4_9MICO</name>
<evidence type="ECO:0000256" key="1">
    <source>
        <dbReference type="SAM" id="Phobius"/>
    </source>
</evidence>
<dbReference type="Proteomes" id="UP000199183">
    <property type="component" value="Unassembled WGS sequence"/>
</dbReference>
<organism evidence="3 4">
    <name type="scientific">Paramicrobacterium humi</name>
    <dbReference type="NCBI Taxonomy" id="640635"/>
    <lineage>
        <taxon>Bacteria</taxon>
        <taxon>Bacillati</taxon>
        <taxon>Actinomycetota</taxon>
        <taxon>Actinomycetes</taxon>
        <taxon>Micrococcales</taxon>
        <taxon>Microbacteriaceae</taxon>
        <taxon>Paramicrobacterium</taxon>
    </lineage>
</organism>
<keyword evidence="1" id="KW-0812">Transmembrane</keyword>
<sequence>MLAFVPFVALSYRRRGGMSLGRSLLWFAALVYAMALWTYTLVPFPQSRDVQCAPTQLVPLQFVADVLREGVSSLGAIIHNAALLQVAFNVLLFLPLGWFARWLAGRGLVVATLCGFAVSLAIELTQVTGLWGLYSCAWRIFDVDDLLANTAGAFLGSLLGMLLWRRRRDRVDAAEPRPITVTRRFLGILCDLAIMWLSVFAVGAARVVIALVDGRPQLALPDSVFSAIAFAIPFIAQLVVVLASGATIGEHIVLLSAQTGRVPAPLVRLLRFGLGIGGYMLLSTFEFPFSGLLLAALVVTTIVMVFTTKNHRGFAAAASDLSIIDARRAPTSEERRRAG</sequence>
<dbReference type="OrthoDB" id="4822551at2"/>
<feature type="transmembrane region" description="Helical" evidence="1">
    <location>
        <begin position="20"/>
        <end position="39"/>
    </location>
</feature>
<reference evidence="3 4" key="1">
    <citation type="submission" date="2016-10" db="EMBL/GenBank/DDBJ databases">
        <authorList>
            <person name="de Groot N.N."/>
        </authorList>
    </citation>
    <scope>NUCLEOTIDE SEQUENCE [LARGE SCALE GENOMIC DNA]</scope>
    <source>
        <strain evidence="3 4">DSM 21799</strain>
    </source>
</reference>
<feature type="domain" description="VanZ-like" evidence="2">
    <location>
        <begin position="30"/>
        <end position="162"/>
    </location>
</feature>
<feature type="transmembrane region" description="Helical" evidence="1">
    <location>
        <begin position="266"/>
        <end position="282"/>
    </location>
</feature>
<dbReference type="Pfam" id="PF04892">
    <property type="entry name" value="VanZ"/>
    <property type="match status" value="1"/>
</dbReference>
<keyword evidence="1" id="KW-1133">Transmembrane helix</keyword>
<evidence type="ECO:0000259" key="2">
    <source>
        <dbReference type="Pfam" id="PF04892"/>
    </source>
</evidence>
<protein>
    <submittedName>
        <fullName evidence="3">VanZ like family protein</fullName>
    </submittedName>
</protein>
<dbReference type="PANTHER" id="PTHR36834:SF1">
    <property type="entry name" value="INTEGRAL MEMBRANE PROTEIN"/>
    <property type="match status" value="1"/>
</dbReference>
<accession>A0A1H4LCR4</accession>
<proteinExistence type="predicted"/>
<feature type="transmembrane region" description="Helical" evidence="1">
    <location>
        <begin position="108"/>
        <end position="134"/>
    </location>
</feature>
<dbReference type="PANTHER" id="PTHR36834">
    <property type="entry name" value="MEMBRANE PROTEIN-RELATED"/>
    <property type="match status" value="1"/>
</dbReference>
<feature type="transmembrane region" description="Helical" evidence="1">
    <location>
        <begin position="224"/>
        <end position="245"/>
    </location>
</feature>
<keyword evidence="4" id="KW-1185">Reference proteome</keyword>
<dbReference type="RefSeq" id="WP_091182122.1">
    <property type="nucleotide sequence ID" value="NZ_FNRY01000001.1"/>
</dbReference>
<gene>
    <name evidence="3" type="ORF">SAMN04489806_1502</name>
</gene>
<evidence type="ECO:0000313" key="4">
    <source>
        <dbReference type="Proteomes" id="UP000199183"/>
    </source>
</evidence>
<dbReference type="InterPro" id="IPR006976">
    <property type="entry name" value="VanZ-like"/>
</dbReference>
<feature type="transmembrane region" description="Helical" evidence="1">
    <location>
        <begin position="146"/>
        <end position="164"/>
    </location>
</feature>
<feature type="transmembrane region" description="Helical" evidence="1">
    <location>
        <begin position="77"/>
        <end position="96"/>
    </location>
</feature>
<feature type="transmembrane region" description="Helical" evidence="1">
    <location>
        <begin position="185"/>
        <end position="212"/>
    </location>
</feature>
<keyword evidence="1" id="KW-0472">Membrane</keyword>
<dbReference type="STRING" id="640635.SAMN04489806_1502"/>
<dbReference type="EMBL" id="FNRY01000001">
    <property type="protein sequence ID" value="SEB68534.1"/>
    <property type="molecule type" value="Genomic_DNA"/>
</dbReference>